<proteinExistence type="predicted"/>
<comment type="caution">
    <text evidence="1">The sequence shown here is derived from an EMBL/GenBank/DDBJ whole genome shotgun (WGS) entry which is preliminary data.</text>
</comment>
<evidence type="ECO:0000313" key="1">
    <source>
        <dbReference type="EMBL" id="HGZ42898.1"/>
    </source>
</evidence>
<name>A0A832I1S9_UNCEI</name>
<dbReference type="EMBL" id="DSQF01000012">
    <property type="protein sequence ID" value="HGZ42898.1"/>
    <property type="molecule type" value="Genomic_DNA"/>
</dbReference>
<gene>
    <name evidence="1" type="ORF">ENR23_05620</name>
</gene>
<organism evidence="1">
    <name type="scientific">Eiseniibacteriota bacterium</name>
    <dbReference type="NCBI Taxonomy" id="2212470"/>
    <lineage>
        <taxon>Bacteria</taxon>
        <taxon>Candidatus Eiseniibacteriota</taxon>
    </lineage>
</organism>
<protein>
    <submittedName>
        <fullName evidence="1">Uncharacterized protein</fullName>
    </submittedName>
</protein>
<accession>A0A832I1S9</accession>
<dbReference type="AlphaFoldDB" id="A0A832I1S9"/>
<sequence length="191" mass="21179">MARRRGKHGLAQAWILLHADDPEAVSALAVARAHLAAGRALAGLRRARLFELRGDLPGREELEDLLHRSTQFYNPHKERCLVRTSPEEPTPAAAGERILLVWERGGERRPAAERWWLHETGRRIEVREGVAWLLALEPGAPARAVEALAVVGDRAHGLLVNPHAQDHRATGPEGAFPCWEAVERTRGKEPA</sequence>
<reference evidence="1" key="1">
    <citation type="journal article" date="2020" name="mSystems">
        <title>Genome- and Community-Level Interaction Insights into Carbon Utilization and Element Cycling Functions of Hydrothermarchaeota in Hydrothermal Sediment.</title>
        <authorList>
            <person name="Zhou Z."/>
            <person name="Liu Y."/>
            <person name="Xu W."/>
            <person name="Pan J."/>
            <person name="Luo Z.H."/>
            <person name="Li M."/>
        </authorList>
    </citation>
    <scope>NUCLEOTIDE SEQUENCE [LARGE SCALE GENOMIC DNA]</scope>
    <source>
        <strain evidence="1">SpSt-381</strain>
    </source>
</reference>